<evidence type="ECO:0000256" key="6">
    <source>
        <dbReference type="ARBA" id="ARBA00022759"/>
    </source>
</evidence>
<evidence type="ECO:0000256" key="9">
    <source>
        <dbReference type="ARBA" id="ARBA00022884"/>
    </source>
</evidence>
<dbReference type="SMART" id="SM00316">
    <property type="entry name" value="S1"/>
    <property type="match status" value="1"/>
</dbReference>
<dbReference type="GO" id="GO:0005737">
    <property type="term" value="C:cytoplasm"/>
    <property type="evidence" value="ECO:0007669"/>
    <property type="project" value="TreeGrafter"/>
</dbReference>
<keyword evidence="6" id="KW-0255">Endonuclease</keyword>
<dbReference type="GO" id="GO:0004540">
    <property type="term" value="F:RNA nuclease activity"/>
    <property type="evidence" value="ECO:0007669"/>
    <property type="project" value="InterPro"/>
</dbReference>
<dbReference type="SUPFAM" id="SSF50249">
    <property type="entry name" value="Nucleic acid-binding proteins"/>
    <property type="match status" value="1"/>
</dbReference>
<sequence length="492" mass="56561">MRRKDIVVNVSNTETRIAVLEDNSLVELYLERSEQTSLVGHIYKAKVLNVISGLKAAFVDIGIDKNGCLPLNEIPFEEFSDLFESEIELEHEQRPSEIKLKPNQEIFVQVTKDAYGIKGPRVTSFLSIPGRYVVLLINAKNVGISRKIRQRREREMLFRIGKQIRREGMGLIIRTAAARAKSEELKREVTFLKQEWQKNLDKVQKQTAPVLIYQEPNTLIKAVRDIFNYEIRNLIIDSDTEYKEIISYLGKTSPRMRSRVKLYTDPRPIFQKYDIEEQLKNILERKVWLPSGGYIVIDQTEALVAIDVNTGKSSKEKHAERLALSTNLEALREIARQLRLRDIGGLVVVDLIDLERKENIHRMLREFKSLIRDDRARYRIGGISEFGLLAFTRERSRTSVTHALSEPCAVCKGRGRTISRSSAIGYIERWFTNNGKTIKGKMVELQTSPRLADFISLYHADTLAMIAKEYSLILRIKGDYAITDGDFKVMVV</sequence>
<organism evidence="12 13">
    <name type="scientific">candidate division TA06 bacterium DG_78</name>
    <dbReference type="NCBI Taxonomy" id="1703772"/>
    <lineage>
        <taxon>Bacteria</taxon>
        <taxon>Bacteria division TA06</taxon>
    </lineage>
</organism>
<dbReference type="Gene3D" id="2.40.50.140">
    <property type="entry name" value="Nucleic acid-binding proteins"/>
    <property type="match status" value="1"/>
</dbReference>
<dbReference type="GO" id="GO:0006364">
    <property type="term" value="P:rRNA processing"/>
    <property type="evidence" value="ECO:0007669"/>
    <property type="project" value="TreeGrafter"/>
</dbReference>
<dbReference type="GO" id="GO:0016787">
    <property type="term" value="F:hydrolase activity"/>
    <property type="evidence" value="ECO:0007669"/>
    <property type="project" value="UniProtKB-KW"/>
</dbReference>
<dbReference type="GO" id="GO:0003723">
    <property type="term" value="F:RNA binding"/>
    <property type="evidence" value="ECO:0007669"/>
    <property type="project" value="UniProtKB-KW"/>
</dbReference>
<dbReference type="InterPro" id="IPR004659">
    <property type="entry name" value="RNase_E/G"/>
</dbReference>
<evidence type="ECO:0000256" key="1">
    <source>
        <dbReference type="ARBA" id="ARBA00001946"/>
    </source>
</evidence>
<accession>A0A0S7YCP0</accession>
<dbReference type="InterPro" id="IPR003029">
    <property type="entry name" value="S1_domain"/>
</dbReference>
<keyword evidence="7" id="KW-0378">Hydrolase</keyword>
<dbReference type="PANTHER" id="PTHR30001">
    <property type="entry name" value="RIBONUCLEASE"/>
    <property type="match status" value="1"/>
</dbReference>
<gene>
    <name evidence="12" type="ORF">AMJ52_06275</name>
</gene>
<dbReference type="Pfam" id="PF10150">
    <property type="entry name" value="RNase_E_G"/>
    <property type="match status" value="1"/>
</dbReference>
<name>A0A0S7YCP0_UNCT6</name>
<dbReference type="GO" id="GO:0046872">
    <property type="term" value="F:metal ion binding"/>
    <property type="evidence" value="ECO:0007669"/>
    <property type="project" value="UniProtKB-KW"/>
</dbReference>
<evidence type="ECO:0000313" key="13">
    <source>
        <dbReference type="Proteomes" id="UP000051012"/>
    </source>
</evidence>
<dbReference type="CDD" id="cd04453">
    <property type="entry name" value="S1_RNase_E"/>
    <property type="match status" value="1"/>
</dbReference>
<keyword evidence="2" id="KW-1003">Cell membrane</keyword>
<comment type="caution">
    <text evidence="12">The sequence shown here is derived from an EMBL/GenBank/DDBJ whole genome shotgun (WGS) entry which is preliminary data.</text>
</comment>
<evidence type="ECO:0000256" key="10">
    <source>
        <dbReference type="ARBA" id="ARBA00023136"/>
    </source>
</evidence>
<dbReference type="PATRIC" id="fig|1703772.3.peg.1930"/>
<dbReference type="AlphaFoldDB" id="A0A0S7YCP0"/>
<comment type="cofactor">
    <cofactor evidence="1">
        <name>Mg(2+)</name>
        <dbReference type="ChEBI" id="CHEBI:18420"/>
    </cofactor>
</comment>
<keyword evidence="10" id="KW-0472">Membrane</keyword>
<dbReference type="InterPro" id="IPR012340">
    <property type="entry name" value="NA-bd_OB-fold"/>
</dbReference>
<dbReference type="Gene3D" id="3.40.1260.20">
    <property type="entry name" value="Ribonuclease E, catalytic domain"/>
    <property type="match status" value="1"/>
</dbReference>
<keyword evidence="5" id="KW-0479">Metal-binding</keyword>
<proteinExistence type="predicted"/>
<evidence type="ECO:0000256" key="2">
    <source>
        <dbReference type="ARBA" id="ARBA00022475"/>
    </source>
</evidence>
<protein>
    <recommendedName>
        <fullName evidence="11">S1 motif domain-containing protein</fullName>
    </recommendedName>
</protein>
<evidence type="ECO:0000313" key="12">
    <source>
        <dbReference type="EMBL" id="KPJ72464.1"/>
    </source>
</evidence>
<evidence type="ECO:0000256" key="3">
    <source>
        <dbReference type="ARBA" id="ARBA00022519"/>
    </source>
</evidence>
<evidence type="ECO:0000256" key="5">
    <source>
        <dbReference type="ARBA" id="ARBA00022723"/>
    </source>
</evidence>
<evidence type="ECO:0000259" key="11">
    <source>
        <dbReference type="SMART" id="SM00316"/>
    </source>
</evidence>
<dbReference type="NCBIfam" id="TIGR00757">
    <property type="entry name" value="RNaseEG"/>
    <property type="match status" value="1"/>
</dbReference>
<keyword evidence="3" id="KW-0997">Cell inner membrane</keyword>
<evidence type="ECO:0000256" key="4">
    <source>
        <dbReference type="ARBA" id="ARBA00022722"/>
    </source>
</evidence>
<evidence type="ECO:0000256" key="8">
    <source>
        <dbReference type="ARBA" id="ARBA00022842"/>
    </source>
</evidence>
<dbReference type="EMBL" id="LJNI01000073">
    <property type="protein sequence ID" value="KPJ72464.1"/>
    <property type="molecule type" value="Genomic_DNA"/>
</dbReference>
<evidence type="ECO:0000256" key="7">
    <source>
        <dbReference type="ARBA" id="ARBA00022801"/>
    </source>
</evidence>
<keyword evidence="9" id="KW-0694">RNA-binding</keyword>
<keyword evidence="4" id="KW-0540">Nuclease</keyword>
<feature type="domain" description="S1 motif" evidence="11">
    <location>
        <begin position="38"/>
        <end position="125"/>
    </location>
</feature>
<keyword evidence="8" id="KW-0460">Magnesium</keyword>
<dbReference type="InterPro" id="IPR019307">
    <property type="entry name" value="RNA-bd_AU-1/RNase_E/G"/>
</dbReference>
<reference evidence="12 13" key="1">
    <citation type="journal article" date="2015" name="Microbiome">
        <title>Genomic resolution of linkages in carbon, nitrogen, and sulfur cycling among widespread estuary sediment bacteria.</title>
        <authorList>
            <person name="Baker B.J."/>
            <person name="Lazar C.S."/>
            <person name="Teske A.P."/>
            <person name="Dick G.J."/>
        </authorList>
    </citation>
    <scope>NUCLEOTIDE SEQUENCE [LARGE SCALE GENOMIC DNA]</scope>
    <source>
        <strain evidence="12">DG_78</strain>
    </source>
</reference>
<dbReference type="Proteomes" id="UP000051012">
    <property type="component" value="Unassembled WGS sequence"/>
</dbReference>
<dbReference type="PANTHER" id="PTHR30001:SF1">
    <property type="entry name" value="RIBONUCLEASE E_G-LIKE PROTEIN, CHLOROPLASTIC"/>
    <property type="match status" value="1"/>
</dbReference>
<dbReference type="GO" id="GO:0004519">
    <property type="term" value="F:endonuclease activity"/>
    <property type="evidence" value="ECO:0007669"/>
    <property type="project" value="UniProtKB-KW"/>
</dbReference>